<reference evidence="1 2" key="1">
    <citation type="submission" date="2015-01" db="EMBL/GenBank/DDBJ databases">
        <title>Evolution of Trichinella species and genotypes.</title>
        <authorList>
            <person name="Korhonen P.K."/>
            <person name="Edoardo P."/>
            <person name="Giuseppe L.R."/>
            <person name="Gasser R.B."/>
        </authorList>
    </citation>
    <scope>NUCLEOTIDE SEQUENCE [LARGE SCALE GENOMIC DNA]</scope>
    <source>
        <strain evidence="1">ISS1980</strain>
    </source>
</reference>
<protein>
    <submittedName>
        <fullName evidence="1">Uncharacterized protein</fullName>
    </submittedName>
</protein>
<dbReference type="EMBL" id="JYDO01000224">
    <property type="protein sequence ID" value="KRZ66791.1"/>
    <property type="molecule type" value="Genomic_DNA"/>
</dbReference>
<dbReference type="Proteomes" id="UP000054843">
    <property type="component" value="Unassembled WGS sequence"/>
</dbReference>
<comment type="caution">
    <text evidence="1">The sequence shown here is derived from an EMBL/GenBank/DDBJ whole genome shotgun (WGS) entry which is preliminary data.</text>
</comment>
<dbReference type="AlphaFoldDB" id="A0A0V1M4U1"/>
<evidence type="ECO:0000313" key="1">
    <source>
        <dbReference type="EMBL" id="KRZ66791.1"/>
    </source>
</evidence>
<gene>
    <name evidence="1" type="ORF">T10_11442</name>
</gene>
<proteinExistence type="predicted"/>
<name>A0A0V1M4U1_9BILA</name>
<keyword evidence="2" id="KW-1185">Reference proteome</keyword>
<organism evidence="1 2">
    <name type="scientific">Trichinella papuae</name>
    <dbReference type="NCBI Taxonomy" id="268474"/>
    <lineage>
        <taxon>Eukaryota</taxon>
        <taxon>Metazoa</taxon>
        <taxon>Ecdysozoa</taxon>
        <taxon>Nematoda</taxon>
        <taxon>Enoplea</taxon>
        <taxon>Dorylaimia</taxon>
        <taxon>Trichinellida</taxon>
        <taxon>Trichinellidae</taxon>
        <taxon>Trichinella</taxon>
    </lineage>
</organism>
<evidence type="ECO:0000313" key="2">
    <source>
        <dbReference type="Proteomes" id="UP000054843"/>
    </source>
</evidence>
<sequence length="59" mass="6148">MQITHRNICIHGANTPHPPATAAKANTREPSTELLLHTDEQLSGGCGCLSKRPACAGIG</sequence>
<accession>A0A0V1M4U1</accession>